<evidence type="ECO:0000256" key="4">
    <source>
        <dbReference type="ARBA" id="ARBA00022461"/>
    </source>
</evidence>
<dbReference type="PRINTS" id="PR01078">
    <property type="entry name" value="AMINACHANNEL"/>
</dbReference>
<dbReference type="InterPro" id="IPR002591">
    <property type="entry name" value="Phosphodiest/P_Trfase"/>
</dbReference>
<evidence type="ECO:0000256" key="2">
    <source>
        <dbReference type="ARBA" id="ARBA00007193"/>
    </source>
</evidence>
<keyword evidence="4 14" id="KW-0894">Sodium channel</keyword>
<comment type="similarity">
    <text evidence="2 14">Belongs to the amiloride-sensitive sodium channel (TC 1.A.6) family.</text>
</comment>
<feature type="transmembrane region" description="Helical" evidence="16">
    <location>
        <begin position="2733"/>
        <end position="2754"/>
    </location>
</feature>
<dbReference type="Pfam" id="PF01663">
    <property type="entry name" value="Phosphodiest"/>
    <property type="match status" value="2"/>
</dbReference>
<feature type="compositionally biased region" description="Polar residues" evidence="15">
    <location>
        <begin position="741"/>
        <end position="754"/>
    </location>
</feature>
<keyword evidence="6" id="KW-0378">Hydrolase</keyword>
<feature type="compositionally biased region" description="Polar residues" evidence="15">
    <location>
        <begin position="778"/>
        <end position="798"/>
    </location>
</feature>
<evidence type="ECO:0000256" key="12">
    <source>
        <dbReference type="ARBA" id="ARBA00023201"/>
    </source>
</evidence>
<keyword evidence="12 14" id="KW-0739">Sodium transport</keyword>
<evidence type="ECO:0000256" key="13">
    <source>
        <dbReference type="ARBA" id="ARBA00023303"/>
    </source>
</evidence>
<keyword evidence="10 16" id="KW-0472">Membrane</keyword>
<dbReference type="Gene3D" id="1.10.287.770">
    <property type="entry name" value="YojJ-like"/>
    <property type="match status" value="1"/>
</dbReference>
<evidence type="ECO:0000256" key="6">
    <source>
        <dbReference type="ARBA" id="ARBA00022801"/>
    </source>
</evidence>
<dbReference type="Pfam" id="PF19032">
    <property type="entry name" value="Intu_longin_2"/>
    <property type="match status" value="1"/>
</dbReference>
<keyword evidence="7 16" id="KW-1133">Transmembrane helix</keyword>
<reference evidence="17" key="2">
    <citation type="submission" date="2022-06" db="UniProtKB">
        <authorList>
            <consortium name="EnsemblMetazoa"/>
        </authorList>
    </citation>
    <scope>IDENTIFICATION</scope>
    <source>
        <strain evidence="17">PS312</strain>
    </source>
</reference>
<evidence type="ECO:0000256" key="8">
    <source>
        <dbReference type="ARBA" id="ARBA00023053"/>
    </source>
</evidence>
<name>A0A2A6C9X6_PRIPA</name>
<keyword evidence="5 14" id="KW-0812">Transmembrane</keyword>
<dbReference type="Gene3D" id="3.40.570.10">
    <property type="entry name" value="Extracellular Endonuclease, subunit A"/>
    <property type="match status" value="1"/>
</dbReference>
<dbReference type="InterPro" id="IPR043988">
    <property type="entry name" value="CCZ1/INTU_longin_2"/>
</dbReference>
<organism evidence="17 18">
    <name type="scientific">Pristionchus pacificus</name>
    <name type="common">Parasitic nematode worm</name>
    <dbReference type="NCBI Taxonomy" id="54126"/>
    <lineage>
        <taxon>Eukaryota</taxon>
        <taxon>Metazoa</taxon>
        <taxon>Ecdysozoa</taxon>
        <taxon>Nematoda</taxon>
        <taxon>Chromadorea</taxon>
        <taxon>Rhabditida</taxon>
        <taxon>Rhabditina</taxon>
        <taxon>Diplogasteromorpha</taxon>
        <taxon>Diplogasteroidea</taxon>
        <taxon>Neodiplogasteridae</taxon>
        <taxon>Pristionchus</taxon>
    </lineage>
</organism>
<evidence type="ECO:0000256" key="14">
    <source>
        <dbReference type="RuleBase" id="RU000679"/>
    </source>
</evidence>
<feature type="transmembrane region" description="Helical" evidence="16">
    <location>
        <begin position="3483"/>
        <end position="3513"/>
    </location>
</feature>
<comment type="subcellular location">
    <subcellularLocation>
        <location evidence="1">Membrane</location>
        <topology evidence="1">Multi-pass membrane protein</topology>
    </subcellularLocation>
</comment>
<feature type="compositionally biased region" description="Basic and acidic residues" evidence="15">
    <location>
        <begin position="22"/>
        <end position="34"/>
    </location>
</feature>
<proteinExistence type="inferred from homology"/>
<dbReference type="Gene3D" id="3.30.1360.180">
    <property type="match status" value="1"/>
</dbReference>
<dbReference type="Proteomes" id="UP000005239">
    <property type="component" value="Unassembled WGS sequence"/>
</dbReference>
<keyword evidence="13 14" id="KW-0407">Ion channel</keyword>
<dbReference type="EnsemblMetazoa" id="PPA01916.1">
    <property type="protein sequence ID" value="PPA01916.1"/>
    <property type="gene ID" value="WBGene00091470"/>
</dbReference>
<dbReference type="Gene3D" id="3.40.720.10">
    <property type="entry name" value="Alkaline Phosphatase, subunit A"/>
    <property type="match status" value="2"/>
</dbReference>
<evidence type="ECO:0000256" key="11">
    <source>
        <dbReference type="ARBA" id="ARBA00023180"/>
    </source>
</evidence>
<dbReference type="Pfam" id="PF00858">
    <property type="entry name" value="ASC"/>
    <property type="match status" value="2"/>
</dbReference>
<dbReference type="SUPFAM" id="SSF53649">
    <property type="entry name" value="Alkaline phosphatase-like"/>
    <property type="match status" value="2"/>
</dbReference>
<dbReference type="CDD" id="cd16018">
    <property type="entry name" value="Enpp"/>
    <property type="match status" value="2"/>
</dbReference>
<feature type="compositionally biased region" description="Low complexity" evidence="15">
    <location>
        <begin position="576"/>
        <end position="595"/>
    </location>
</feature>
<evidence type="ECO:0000256" key="7">
    <source>
        <dbReference type="ARBA" id="ARBA00022989"/>
    </source>
</evidence>
<dbReference type="PANTHER" id="PTHR10151:SF114">
    <property type="entry name" value="ECTONUCLEOTIDE PYROPHOSPHATASE_PHOSPHODIESTERASE C27A7.3"/>
    <property type="match status" value="1"/>
</dbReference>
<feature type="transmembrane region" description="Helical" evidence="16">
    <location>
        <begin position="1268"/>
        <end position="1289"/>
    </location>
</feature>
<dbReference type="InterPro" id="IPR043989">
    <property type="entry name" value="CCZ1/INTU/HSP4_longin_3"/>
</dbReference>
<evidence type="ECO:0000256" key="16">
    <source>
        <dbReference type="SAM" id="Phobius"/>
    </source>
</evidence>
<evidence type="ECO:0000256" key="15">
    <source>
        <dbReference type="SAM" id="MobiDB-lite"/>
    </source>
</evidence>
<dbReference type="GO" id="GO:0016020">
    <property type="term" value="C:membrane"/>
    <property type="evidence" value="ECO:0007669"/>
    <property type="project" value="UniProtKB-SubCell"/>
</dbReference>
<dbReference type="GO" id="GO:0005272">
    <property type="term" value="F:sodium channel activity"/>
    <property type="evidence" value="ECO:0007669"/>
    <property type="project" value="UniProtKB-KW"/>
</dbReference>
<dbReference type="Pfam" id="PF19031">
    <property type="entry name" value="Intu_longin_1"/>
    <property type="match status" value="1"/>
</dbReference>
<dbReference type="InterPro" id="IPR017850">
    <property type="entry name" value="Alkaline_phosphatase_core_sf"/>
</dbReference>
<dbReference type="PANTHER" id="PTHR10151">
    <property type="entry name" value="ECTONUCLEOTIDE PYROPHOSPHATASE/PHOSPHODIESTERASE"/>
    <property type="match status" value="1"/>
</dbReference>
<keyword evidence="8" id="KW-0915">Sodium</keyword>
<keyword evidence="18" id="KW-1185">Reference proteome</keyword>
<sequence>SFHPSSIHSSHLVLSLQPQESQTRERQSPYDRVRPAALPSSLQHRRRLPQSAATEAWQQNRASLQGLKGRNGLGHDFNVIAHIHMMHSSPMYFIGPGQTTGGLRGCQNRLTDIMDCFFIAHPKSGGKEGEESNRIMYYYPKTDSIDKQTEITGFAEAVVNFTDNFVSVPTADKSKLTEEIPFRDVVTAKTVHVYIMVEEAQFMIGLIMNKKAAQDMDYTLFSPSLRAILIKAHTMFKLFFGNFTEFHKNDVTQFKDRIEYFFSRYLSVLRVYNMPLLDYFSGVIFLRLEDSALFCDIDAFTTELTEQIPAVDKLIFLYQESLLYYTVPKKDLPALFHYLSHNLLPMSLRTELEPSSVLSRPTGHQGKFVTGPREYSTDEPIDGKDALPTVYLSEDEESQTLNKYHLVAYRSLNATVCMFVKGDVTVSRHLMRDIEGCLGTELPHLASSIAEATNKHQSEGTRSDMDFHYIYFNPSSLSLRTTFLDVCTAGGPPPIPPNIHKVACTSFEKLMDEKEEFGECCVKSESDWWIFLKKANGRSLILFLPPSSVNAFTEIHIKIRGSKCCSICDRDESEHTTPSPYSVPSVGSSKSTSPLVAPSENSAFSVYRKEPPFSAVSPDDESTVSSRRPLHRSAAPQRILTPRDNRSESNLSSRIDEEKKRSNSAGNRLDDDTVSSSSDLSRSPSPVKDTRKARNFHKILNRFQSASEAANGGRPNRRITVGTVRMDGSEASPSISRRSSLHGNSPSRTNSARSQGRGRTIPSPISHYLPESSVRPISLSSHRSPQRIQSDSPFSQESIPPVKTVPLAISIPNGSLASHKRRSLPAHWVKETDIDDPTSFEFPSISSPEDTRAEQITYIKPTPMVGAMRETFEKKPMMTGNCRRITDLHQHNIQNGRRTKSREEQLNEISGMDSIRNEGSLISRSSFSLSPGVTLQRGRAVENSYSQMCSGTVSTLSWVVEKLSERNRKEEMIMRGPFSLFTFHNLHMHRNPVLIKGTSFFFDASFTKDRKEHDVTVMISPHSHYAPVIRRGLGVSTYGEIEDIDGAIAKFLRDHMEDDPPALKAVIMPRMKLCSLHALAAQNLHRTMDAEQFEAHIAFVLIRLLSALKLLQTDGIETLSTNFREFLLVYRTWNKSNDVPQLLFLPDALESSDDSDSEQVGLCRYALRALCTLLHHRIDGDVPRFLNQTRHSRALLAAAKSLHSDKSNSLSMSKQLLELSLWGAGTAVEGDFEAKLWMDSRRAECVNQLSTKSESPLSSSSSFTTLNYILGGMALLFIIISTIFITLFVSSSTKGIEKELERLKEKIEENNEPMTCAWMKECKRERSVTPPLLVISLDGFANRYADWKNTPTIKKIGECGGRAKYMYPSFPSKTFPNHYSIATGLYPGTHGIVDNVFYTPNKTKFDSNKGWFYSGEPIWNTVVKNKKVSKTFQWLGSYEKIYGIEATFHNPMYEPNVSFISKIDNVTDWLISDDPPALSMLYLEEPDGKGHKFGPDSKEVFEEAYRMDRHINYIMNKLHKAGVLGCTNIIIVSDHGMRNITKRTVLDKIDPKYDKNVTSSAGNNVLFYDGIDYSIIFASISTFTEVPIAPLQCKNGSDYRVYRSADEIPLRFHFDHENIGYPYILGNPGNMFLRNDNDLQWALNQSHKGQHGWDNMDNEMMAIFYAVGPSIRQNITLAPFQNIQLYNLFTDVMDIPAAPNNGTEGLLDDLLVDPPKRCNKFERFNSISVSNVTGYLQSEDSSVCSIATGRLFLLYSRQLSRTVGMEILVNSTGNYEGEFMTKLNDGLIGLSCDEEGGKSALTTQIFESTLKLTWTNFASLSLVGRAMTNVIKRKSTRIQIGFVYGSDGSVKSAFATGFWCEGEGWRKEKDYCINEEETRTEAYVIPSSAVENFNCLNPDASSVQKEDEYEPRKGKKYIIIAGFVTILLLLLVAFFFIGYLSAPKEERNENESESDTSKNKPEVMSCEWMKECTRKRKGTPPLLIISFDGFAQSYLKEKETPTVLKMGECGGRAEALVPTFPSRTFPNHYSIATGLHPGTHGIIDNRFRVNKVNYDQTKGEYYGGEPIWNTVVKNGKKSKVYMWLGAYDAIDGVEATFHFRKYERHGLIDKINNVTDWLSSDDPPDLAMLYLEHPDEEGHSFGLDSRQVREATFLADRLLKYTLERLHDGGVLGCTNIAIVSDHGMRNIKNSSYHIVMEEINPIFANIDIETNAHVNFYEKIPLRYHYTHERLGSPFLCGNPGELFWPTTERLKTWKVKKEDMGNHGADNLDKKMEAIFFAMGPSIRQNVTIPTFVNVELYNLFADLLEISPASNEGTTGLLDDFLVNPPHRKTNEHEIEMKPCSGSSEIRGSHLSSIDQNICYKSLSNLFVLYSPQGPIALEIDPSYDNSVQSAIEFTNREFRVSQLLEKSIVKLSGKKGIRIQIGRFPTPSKLVFAVGFWCERDEKIMERQCDRESDTKTEGYVIPEEAEDNFNDLSLDDLLFDYRVSIADIERATKLNLLPQSMDPPIRRRTSVGGPLNGETKAMKSISECKTDCDGYLTDCKSDCDKTLMNCKKNCKKPLPECNSSCDSDYDGDYENDNNKIELPGNHLLVKHRPNGGFARMNGKGGYKKGIFYSIKKFLARPFQRKTDRYVRLPKSLHTKIVFYRQGLIPLDAEAQLYKFWVLILILWSISSLIGSMIYFGTYALACMRSSFYSSEIEMEEDLRPTLDRFAEDTSMIGFRYLHSKYKTWFRIIWGLMLVFSLGLTFYQVVERITYYFIFNPLATHRSFDAPTEVQFPSLLICNKMQLRASSVAKYSQPLLKTMCLLHDDEESFLNSTHLLDSFDHVDLRDMYKHSLQNVDDLVLSCEYDKGRSSCIEDVRPILTPQGLCFTVSPNLTVRRPGPETTLTLLLNLETYEIIPGTVSEPGVIVSLYDKTLPATAHFAEGIHLDAGKIVSIPINDMRKLSRHENHCGRRGIGTFPEVEYSRAACKWVKSYEAIEESCGCVPILSPRNRDILTKGSPLETHYVSAVNKSHLLPPCTLQQEVICVENITSHLLLESNTYEECPEDCHDISYSSVVFGGELSVSEVASLVRTDWEEDKEKRLTQFMPAFEIIPNTRIPLVRAVQALASEAQSFLKQSLDSLGIESASDSTVPCVLHNGKRALDRALHDLHSSERMWKHIANYVQLVLSPHLKSVLSILRLNITSDYDIESVTVEDDLTDTMVDQALFDLDLIESGLNRPFNTYGIRSIEFVERNKIVERILSMILATRKCVLRIKDSEKEDIEEILSDCVAQFIPTYKLLQTTRLIASSHDPNISTEYEDLSSKLVTCLQRLKWTQTPKVFEWHDFDISVKEFETLYKEGGKDNQEIVDLLKMRKIIHVDLIEAIASLSARVESILSTRDSFMREMDLTTSDHANTSISQIVEIQECVQQLPPKLLTLRKNSFLRAEWMSRVQRQVAIAQSYSPGTQYDEVNLLLVKVYFAHFKQETIVQLKSYNMFLLLAEIGGTIGLYVGATLLSIAETIIFFFEKRARVSPLKDPLPNHL</sequence>
<accession>A0A2A6C9X6</accession>
<reference evidence="18" key="1">
    <citation type="journal article" date="2008" name="Nat. Genet.">
        <title>The Pristionchus pacificus genome provides a unique perspective on nematode lifestyle and parasitism.</title>
        <authorList>
            <person name="Dieterich C."/>
            <person name="Clifton S.W."/>
            <person name="Schuster L.N."/>
            <person name="Chinwalla A."/>
            <person name="Delehaunty K."/>
            <person name="Dinkelacker I."/>
            <person name="Fulton L."/>
            <person name="Fulton R."/>
            <person name="Godfrey J."/>
            <person name="Minx P."/>
            <person name="Mitreva M."/>
            <person name="Roeseler W."/>
            <person name="Tian H."/>
            <person name="Witte H."/>
            <person name="Yang S.P."/>
            <person name="Wilson R.K."/>
            <person name="Sommer R.J."/>
        </authorList>
    </citation>
    <scope>NUCLEOTIDE SEQUENCE [LARGE SCALE GENOMIC DNA]</scope>
    <source>
        <strain evidence="18">PS312</strain>
    </source>
</reference>
<gene>
    <name evidence="17" type="primary">WBGene00091470</name>
</gene>
<dbReference type="InterPro" id="IPR044929">
    <property type="entry name" value="DNA/RNA_non-sp_Endonuclease_sf"/>
</dbReference>
<feature type="region of interest" description="Disordered" evidence="15">
    <location>
        <begin position="1"/>
        <end position="57"/>
    </location>
</feature>
<dbReference type="Gene3D" id="2.60.470.10">
    <property type="entry name" value="Acid-sensing ion channels like domains"/>
    <property type="match status" value="1"/>
</dbReference>
<keyword evidence="11" id="KW-0325">Glycoprotein</keyword>
<dbReference type="InterPro" id="IPR001873">
    <property type="entry name" value="ENaC"/>
</dbReference>
<feature type="transmembrane region" description="Helical" evidence="16">
    <location>
        <begin position="2664"/>
        <end position="2690"/>
    </location>
</feature>
<feature type="compositionally biased region" description="Basic residues" evidence="15">
    <location>
        <begin position="691"/>
        <end position="700"/>
    </location>
</feature>
<feature type="region of interest" description="Disordered" evidence="15">
    <location>
        <begin position="611"/>
        <end position="799"/>
    </location>
</feature>
<keyword evidence="3 14" id="KW-0813">Transport</keyword>
<protein>
    <submittedName>
        <fullName evidence="17">Degt-1</fullName>
    </submittedName>
</protein>
<dbReference type="GO" id="GO:0016787">
    <property type="term" value="F:hydrolase activity"/>
    <property type="evidence" value="ECO:0000318"/>
    <property type="project" value="GO_Central"/>
</dbReference>
<dbReference type="Pfam" id="PF19033">
    <property type="entry name" value="Intu_longin_3"/>
    <property type="match status" value="1"/>
</dbReference>
<feature type="transmembrane region" description="Helical" evidence="16">
    <location>
        <begin position="1917"/>
        <end position="1940"/>
    </location>
</feature>
<evidence type="ECO:0000256" key="1">
    <source>
        <dbReference type="ARBA" id="ARBA00004141"/>
    </source>
</evidence>
<feature type="compositionally biased region" description="Low complexity" evidence="15">
    <location>
        <begin position="1"/>
        <end position="16"/>
    </location>
</feature>
<evidence type="ECO:0000256" key="3">
    <source>
        <dbReference type="ARBA" id="ARBA00022448"/>
    </source>
</evidence>
<evidence type="ECO:0000256" key="10">
    <source>
        <dbReference type="ARBA" id="ARBA00023136"/>
    </source>
</evidence>
<dbReference type="GO" id="GO:0016192">
    <property type="term" value="P:vesicle-mediated transport"/>
    <property type="evidence" value="ECO:0007669"/>
    <property type="project" value="InterPro"/>
</dbReference>
<feature type="region of interest" description="Disordered" evidence="15">
    <location>
        <begin position="355"/>
        <end position="380"/>
    </location>
</feature>
<keyword evidence="9 14" id="KW-0406">Ion transport</keyword>
<evidence type="ECO:0000313" key="17">
    <source>
        <dbReference type="EnsemblMetazoa" id="PPA01916.1"/>
    </source>
</evidence>
<feature type="region of interest" description="Disordered" evidence="15">
    <location>
        <begin position="573"/>
        <end position="595"/>
    </location>
</feature>
<dbReference type="InterPro" id="IPR043987">
    <property type="entry name" value="CCZ1/INTU/HSP4_longin_1"/>
</dbReference>
<accession>A0A8R1U3C1</accession>
<evidence type="ECO:0000256" key="9">
    <source>
        <dbReference type="ARBA" id="ARBA00023065"/>
    </source>
</evidence>
<feature type="compositionally biased region" description="Low complexity" evidence="15">
    <location>
        <begin position="674"/>
        <end position="687"/>
    </location>
</feature>
<feature type="compositionally biased region" description="Low complexity" evidence="15">
    <location>
        <begin position="729"/>
        <end position="738"/>
    </location>
</feature>
<evidence type="ECO:0000313" key="18">
    <source>
        <dbReference type="Proteomes" id="UP000005239"/>
    </source>
</evidence>
<evidence type="ECO:0000256" key="5">
    <source>
        <dbReference type="ARBA" id="ARBA00022692"/>
    </source>
</evidence>